<keyword evidence="2" id="KW-0677">Repeat</keyword>
<keyword evidence="3 5" id="KW-0863">Zinc-finger</keyword>
<dbReference type="Pfam" id="PF14608">
    <property type="entry name" value="zf-CCCH_2"/>
    <property type="match status" value="1"/>
</dbReference>
<evidence type="ECO:0000256" key="6">
    <source>
        <dbReference type="SAM" id="MobiDB-lite"/>
    </source>
</evidence>
<dbReference type="GO" id="GO:0003729">
    <property type="term" value="F:mRNA binding"/>
    <property type="evidence" value="ECO:0007669"/>
    <property type="project" value="InterPro"/>
</dbReference>
<reference evidence="8 9" key="1">
    <citation type="journal article" date="2014" name="PLoS Genet.">
        <title>Analysis of the genome and transcriptome of Cryptococcus neoformans var. grubii reveals complex RNA expression and microevolution leading to virulence attenuation.</title>
        <authorList>
            <person name="Janbon G."/>
            <person name="Ormerod K.L."/>
            <person name="Paulet D."/>
            <person name="Byrnes E.J.III."/>
            <person name="Yadav V."/>
            <person name="Chatterjee G."/>
            <person name="Mullapudi N."/>
            <person name="Hon C.C."/>
            <person name="Billmyre R.B."/>
            <person name="Brunel F."/>
            <person name="Bahn Y.S."/>
            <person name="Chen W."/>
            <person name="Chen Y."/>
            <person name="Chow E.W."/>
            <person name="Coppee J.Y."/>
            <person name="Floyd-Averette A."/>
            <person name="Gaillardin C."/>
            <person name="Gerik K.J."/>
            <person name="Goldberg J."/>
            <person name="Gonzalez-Hilarion S."/>
            <person name="Gujja S."/>
            <person name="Hamlin J.L."/>
            <person name="Hsueh Y.P."/>
            <person name="Ianiri G."/>
            <person name="Jones S."/>
            <person name="Kodira C.D."/>
            <person name="Kozubowski L."/>
            <person name="Lam W."/>
            <person name="Marra M."/>
            <person name="Mesner L.D."/>
            <person name="Mieczkowski P.A."/>
            <person name="Moyrand F."/>
            <person name="Nielsen K."/>
            <person name="Proux C."/>
            <person name="Rossignol T."/>
            <person name="Schein J.E."/>
            <person name="Sun S."/>
            <person name="Wollschlaeger C."/>
            <person name="Wood I.A."/>
            <person name="Zeng Q."/>
            <person name="Neuveglise C."/>
            <person name="Newlon C.S."/>
            <person name="Perfect J.R."/>
            <person name="Lodge J.K."/>
            <person name="Idnurm A."/>
            <person name="Stajich J.E."/>
            <person name="Kronstad J.W."/>
            <person name="Sanyal K."/>
            <person name="Heitman J."/>
            <person name="Fraser J.A."/>
            <person name="Cuomo C.A."/>
            <person name="Dietrich F.S."/>
        </authorList>
    </citation>
    <scope>NUCLEOTIDE SEQUENCE [LARGE SCALE GENOMIC DNA]</scope>
    <source>
        <strain evidence="9">H99 / ATCC 208821 / CBS 10515 / FGSC 9487</strain>
    </source>
</reference>
<dbReference type="SUPFAM" id="SSF90229">
    <property type="entry name" value="CCCH zinc finger"/>
    <property type="match status" value="4"/>
</dbReference>
<dbReference type="PANTHER" id="PTHR12547:SF18">
    <property type="entry name" value="PROTEIN TIS11"/>
    <property type="match status" value="1"/>
</dbReference>
<dbReference type="Proteomes" id="UP000010091">
    <property type="component" value="Chromosome 14"/>
</dbReference>
<feature type="zinc finger region" description="C3H1-type" evidence="5">
    <location>
        <begin position="753"/>
        <end position="780"/>
    </location>
</feature>
<dbReference type="InterPro" id="IPR036855">
    <property type="entry name" value="Znf_CCCH_sf"/>
</dbReference>
<feature type="domain" description="C3H1-type" evidence="7">
    <location>
        <begin position="753"/>
        <end position="780"/>
    </location>
</feature>
<dbReference type="AlphaFoldDB" id="J9W1T1"/>
<feature type="zinc finger region" description="C3H1-type" evidence="5">
    <location>
        <begin position="413"/>
        <end position="440"/>
    </location>
</feature>
<evidence type="ECO:0000256" key="5">
    <source>
        <dbReference type="PROSITE-ProRule" id="PRU00723"/>
    </source>
</evidence>
<dbReference type="InterPro" id="IPR045877">
    <property type="entry name" value="ZFP36-like"/>
</dbReference>
<keyword evidence="9" id="KW-1185">Reference proteome</keyword>
<feature type="region of interest" description="Disordered" evidence="6">
    <location>
        <begin position="913"/>
        <end position="945"/>
    </location>
</feature>
<dbReference type="HOGENOM" id="CLU_306532_0_0_1"/>
<feature type="region of interest" description="Disordered" evidence="6">
    <location>
        <begin position="786"/>
        <end position="806"/>
    </location>
</feature>
<dbReference type="Pfam" id="PF00642">
    <property type="entry name" value="zf-CCCH"/>
    <property type="match status" value="3"/>
</dbReference>
<dbReference type="PROSITE" id="PS50103">
    <property type="entry name" value="ZF_C3H1"/>
    <property type="match status" value="4"/>
</dbReference>
<dbReference type="GeneID" id="23888827"/>
<feature type="domain" description="C3H1-type" evidence="7">
    <location>
        <begin position="846"/>
        <end position="873"/>
    </location>
</feature>
<accession>J9W1T1</accession>
<gene>
    <name evidence="8" type="ORF">CNAG_05523</name>
</gene>
<feature type="compositionally biased region" description="Acidic residues" evidence="6">
    <location>
        <begin position="920"/>
        <end position="945"/>
    </location>
</feature>
<feature type="zinc finger region" description="C3H1-type" evidence="5">
    <location>
        <begin position="805"/>
        <end position="833"/>
    </location>
</feature>
<dbReference type="PANTHER" id="PTHR12547">
    <property type="entry name" value="CCCH ZINC FINGER/TIS11-RELATED"/>
    <property type="match status" value="1"/>
</dbReference>
<dbReference type="EMBL" id="CP003833">
    <property type="protein sequence ID" value="AFR98949.2"/>
    <property type="molecule type" value="Genomic_DNA"/>
</dbReference>
<evidence type="ECO:0000313" key="8">
    <source>
        <dbReference type="EMBL" id="AFR98949.2"/>
    </source>
</evidence>
<feature type="domain" description="C3H1-type" evidence="7">
    <location>
        <begin position="413"/>
        <end position="440"/>
    </location>
</feature>
<feature type="domain" description="C3H1-type" evidence="7">
    <location>
        <begin position="805"/>
        <end position="833"/>
    </location>
</feature>
<feature type="region of interest" description="Disordered" evidence="6">
    <location>
        <begin position="111"/>
        <end position="143"/>
    </location>
</feature>
<evidence type="ECO:0000313" key="9">
    <source>
        <dbReference type="Proteomes" id="UP000010091"/>
    </source>
</evidence>
<keyword evidence="4 5" id="KW-0862">Zinc</keyword>
<dbReference type="GO" id="GO:0008270">
    <property type="term" value="F:zinc ion binding"/>
    <property type="evidence" value="ECO:0007669"/>
    <property type="project" value="UniProtKB-KW"/>
</dbReference>
<evidence type="ECO:0000256" key="3">
    <source>
        <dbReference type="ARBA" id="ARBA00022771"/>
    </source>
</evidence>
<feature type="region of interest" description="Disordered" evidence="6">
    <location>
        <begin position="522"/>
        <end position="548"/>
    </location>
</feature>
<dbReference type="SMART" id="SM00356">
    <property type="entry name" value="ZnF_C3H1"/>
    <property type="match status" value="5"/>
</dbReference>
<evidence type="ECO:0000256" key="4">
    <source>
        <dbReference type="ARBA" id="ARBA00022833"/>
    </source>
</evidence>
<feature type="zinc finger region" description="C3H1-type" evidence="5">
    <location>
        <begin position="846"/>
        <end position="873"/>
    </location>
</feature>
<keyword evidence="1 5" id="KW-0479">Metal-binding</keyword>
<dbReference type="VEuPathDB" id="FungiDB:CNAG_05523"/>
<sequence>MPTNSTSTLNDSRPGTINPDVQIALSTPPSFLSHRCDLQSSGSANDKGVIDNLQDVHVHGHHQKRMSISSLAADLIVDPPRRVSSSNEAIGNGQKSPIYQIPQRLVRGSLSVSPETELSDKKYISKPRAKPRPLSFQGSPAISLSSPSSQSKFAITAAGKGLTISPSLARNPSSGFKPIWSASATLPDNTSSVWDSPVNSAKTVVSDSGTIGNAALVAKKRGLSIAIIKDNGGIVPISPSLGSAGLKSPEAGLKSAEMKMIGVKNDGETGHATGTSRLATGRLDSANSSVSKKEIILCKFYHTPGLTCTSRPCRFVHALSSLTSPLPTYDISQYAILSPTRPIDPTGGTFAFAQQQINQVPKQLKVGSNGIDLDVVEMGERVVFEDENGHEATGQMFLMSGGGKGVGGKSRNKYKTVPCKDFMEGRCQYGDYCSFLHDKKPRDLPLTDDKSSCTRDRKPISLNNSFSVSSKAGHKDLLIPSVRVDADVIDKSRSGGLPAFASRFSQTPVRVEPPREIVAAPTPKRKVSPAGSATLKAHTPPVPTSEPVSLPMAVATSAPPKSNAWFKGPPVPIKKIRSLKKVTIADMGHKRDLSVSLDAPLKTPTSAGALAIPLSAMSLWTESDPSTPFDPMTHRKRMLEIEEEAKKSGHIKVMPKSSLVNLAFDSSPAPSQVFTPSESFLPFTAPAYPWGMPMSPISLGAYQDPLIPDIKGGLGVIWTPAGWAVQDAAMKQTLRSPEIKQKFENEKKRPKSYYRTRPCKFFAEGHCPHGEECTFLHIIPASSPELLSSSDSDSANHKPKGQSNKPKTLPCKFFNSTAGCINGDDCAFLHARVVPESVPLVARPRPWRTKPCRHYQLGRCLLGDACHFAHVDDPTWVASGWKTGIMTPSKVENALEQLTTEKVEMTIKRIREMSKGRRDDDEEDDDEEDDDEEDDDEEDDDEDDIQIVTYNTLSPSSSCYGSSFAV</sequence>
<dbReference type="RefSeq" id="XP_012053636.1">
    <property type="nucleotide sequence ID" value="XM_012198246.1"/>
</dbReference>
<name>J9W1T1_CRYN9</name>
<protein>
    <recommendedName>
        <fullName evidence="7">C3H1-type domain-containing protein</fullName>
    </recommendedName>
</protein>
<dbReference type="Gene3D" id="4.10.1000.10">
    <property type="entry name" value="Zinc finger, CCCH-type"/>
    <property type="match status" value="3"/>
</dbReference>
<proteinExistence type="predicted"/>
<evidence type="ECO:0000256" key="2">
    <source>
        <dbReference type="ARBA" id="ARBA00022737"/>
    </source>
</evidence>
<dbReference type="KEGG" id="cng:CNAG_05523"/>
<dbReference type="OrthoDB" id="411372at2759"/>
<dbReference type="InterPro" id="IPR000571">
    <property type="entry name" value="Znf_CCCH"/>
</dbReference>
<evidence type="ECO:0000259" key="7">
    <source>
        <dbReference type="PROSITE" id="PS50103"/>
    </source>
</evidence>
<organism evidence="8 9">
    <name type="scientific">Cryptococcus neoformans (strain H99 / ATCC 208821 / CBS 10515 / FGSC 9487)</name>
    <name type="common">Cryptococcus neoformans var. grubii serotype A</name>
    <dbReference type="NCBI Taxonomy" id="235443"/>
    <lineage>
        <taxon>Eukaryota</taxon>
        <taxon>Fungi</taxon>
        <taxon>Dikarya</taxon>
        <taxon>Basidiomycota</taxon>
        <taxon>Agaricomycotina</taxon>
        <taxon>Tremellomycetes</taxon>
        <taxon>Tremellales</taxon>
        <taxon>Cryptococcaceae</taxon>
        <taxon>Cryptococcus</taxon>
        <taxon>Cryptococcus neoformans species complex</taxon>
    </lineage>
</organism>
<evidence type="ECO:0000256" key="1">
    <source>
        <dbReference type="ARBA" id="ARBA00022723"/>
    </source>
</evidence>